<protein>
    <submittedName>
        <fullName evidence="2">MaoC family dehydratase</fullName>
    </submittedName>
</protein>
<sequence>MAKLQLHDFSALRALEGKDLPEGDWVAVTQAMIDAFARATGDDQWIHTDAEKARLHSPFGTTVAHGFLTLSLLSGLLGDLIAVESATMGVNYGLNKVRFPSPVPSGSRVRLRARVAGVEPYGEEGVRVTWNCILELEHSPKPACVAEFVSLMFAGGQRDSI</sequence>
<feature type="domain" description="MaoC-like" evidence="1">
    <location>
        <begin position="22"/>
        <end position="124"/>
    </location>
</feature>
<reference evidence="2 3" key="1">
    <citation type="submission" date="2022-06" db="EMBL/GenBank/DDBJ databases">
        <authorList>
            <person name="Xuan X."/>
        </authorList>
    </citation>
    <scope>NUCLEOTIDE SEQUENCE [LARGE SCALE GENOMIC DNA]</scope>
    <source>
        <strain evidence="2 3">2V75</strain>
    </source>
</reference>
<comment type="caution">
    <text evidence="2">The sequence shown here is derived from an EMBL/GenBank/DDBJ whole genome shotgun (WGS) entry which is preliminary data.</text>
</comment>
<organism evidence="2 3">
    <name type="scientific">Robiginitalea marina</name>
    <dbReference type="NCBI Taxonomy" id="2954105"/>
    <lineage>
        <taxon>Bacteria</taxon>
        <taxon>Pseudomonadati</taxon>
        <taxon>Bacteroidota</taxon>
        <taxon>Flavobacteriia</taxon>
        <taxon>Flavobacteriales</taxon>
        <taxon>Flavobacteriaceae</taxon>
        <taxon>Robiginitalea</taxon>
    </lineage>
</organism>
<evidence type="ECO:0000259" key="1">
    <source>
        <dbReference type="Pfam" id="PF01575"/>
    </source>
</evidence>
<gene>
    <name evidence="2" type="ORF">NG653_14205</name>
</gene>
<evidence type="ECO:0000313" key="2">
    <source>
        <dbReference type="EMBL" id="MCO5726013.1"/>
    </source>
</evidence>
<dbReference type="Proteomes" id="UP001206312">
    <property type="component" value="Unassembled WGS sequence"/>
</dbReference>
<evidence type="ECO:0000313" key="3">
    <source>
        <dbReference type="Proteomes" id="UP001206312"/>
    </source>
</evidence>
<dbReference type="InterPro" id="IPR002539">
    <property type="entry name" value="MaoC-like_dom"/>
</dbReference>
<keyword evidence="3" id="KW-1185">Reference proteome</keyword>
<dbReference type="RefSeq" id="WP_252742385.1">
    <property type="nucleotide sequence ID" value="NZ_JAMXIB010000018.1"/>
</dbReference>
<dbReference type="InterPro" id="IPR029069">
    <property type="entry name" value="HotDog_dom_sf"/>
</dbReference>
<dbReference type="Pfam" id="PF01575">
    <property type="entry name" value="MaoC_dehydratas"/>
    <property type="match status" value="1"/>
</dbReference>
<dbReference type="InterPro" id="IPR039375">
    <property type="entry name" value="NodN-like"/>
</dbReference>
<dbReference type="PANTHER" id="PTHR42993">
    <property type="entry name" value="MAOC-LIKE DEHYDRATASE DOMAIN-CONTAINING PROTEIN"/>
    <property type="match status" value="1"/>
</dbReference>
<proteinExistence type="predicted"/>
<dbReference type="CDD" id="cd03450">
    <property type="entry name" value="NodN"/>
    <property type="match status" value="1"/>
</dbReference>
<dbReference type="Gene3D" id="3.10.129.10">
    <property type="entry name" value="Hotdog Thioesterase"/>
    <property type="match status" value="1"/>
</dbReference>
<dbReference type="SUPFAM" id="SSF54637">
    <property type="entry name" value="Thioesterase/thiol ester dehydrase-isomerase"/>
    <property type="match status" value="1"/>
</dbReference>
<dbReference type="PANTHER" id="PTHR42993:SF1">
    <property type="entry name" value="MAOC-LIKE DEHYDRATASE DOMAIN-CONTAINING PROTEIN"/>
    <property type="match status" value="1"/>
</dbReference>
<accession>A0ABT1B3L0</accession>
<dbReference type="EMBL" id="JAMXIB010000018">
    <property type="protein sequence ID" value="MCO5726013.1"/>
    <property type="molecule type" value="Genomic_DNA"/>
</dbReference>
<name>A0ABT1B3L0_9FLAO</name>